<feature type="repeat" description="Solcar" evidence="9">
    <location>
        <begin position="147"/>
        <end position="235"/>
    </location>
</feature>
<dbReference type="InterPro" id="IPR052217">
    <property type="entry name" value="Mito/Peroxisomal_Carrier"/>
</dbReference>
<evidence type="ECO:0000256" key="9">
    <source>
        <dbReference type="PROSITE-ProRule" id="PRU00282"/>
    </source>
</evidence>
<dbReference type="GO" id="GO:0015217">
    <property type="term" value="F:ADP transmembrane transporter activity"/>
    <property type="evidence" value="ECO:0007669"/>
    <property type="project" value="TreeGrafter"/>
</dbReference>
<dbReference type="SUPFAM" id="SSF103506">
    <property type="entry name" value="Mitochondrial carrier"/>
    <property type="match status" value="2"/>
</dbReference>
<keyword evidence="7 9" id="KW-0472">Membrane</keyword>
<dbReference type="STRING" id="610380.E2BV87"/>
<evidence type="ECO:0000256" key="10">
    <source>
        <dbReference type="RuleBase" id="RU000488"/>
    </source>
</evidence>
<dbReference type="GO" id="GO:0015230">
    <property type="term" value="F:FAD transmembrane transporter activity"/>
    <property type="evidence" value="ECO:0007669"/>
    <property type="project" value="TreeGrafter"/>
</dbReference>
<keyword evidence="3 10" id="KW-0813">Transport</keyword>
<dbReference type="AlphaFoldDB" id="E2BV87"/>
<dbReference type="EMBL" id="GL450824">
    <property type="protein sequence ID" value="EFN80379.1"/>
    <property type="molecule type" value="Genomic_DNA"/>
</dbReference>
<dbReference type="PROSITE" id="PS50920">
    <property type="entry name" value="SOLCAR"/>
    <property type="match status" value="3"/>
</dbReference>
<proteinExistence type="inferred from homology"/>
<keyword evidence="4 9" id="KW-0812">Transmembrane</keyword>
<evidence type="ECO:0000256" key="1">
    <source>
        <dbReference type="ARBA" id="ARBA00004585"/>
    </source>
</evidence>
<evidence type="ECO:0000256" key="6">
    <source>
        <dbReference type="ARBA" id="ARBA00022989"/>
    </source>
</evidence>
<keyword evidence="6 11" id="KW-1133">Transmembrane helix</keyword>
<protein>
    <submittedName>
        <fullName evidence="12">Peroxisomal membrane protein PMP34</fullName>
    </submittedName>
</protein>
<feature type="transmembrane region" description="Helical" evidence="11">
    <location>
        <begin position="12"/>
        <end position="35"/>
    </location>
</feature>
<dbReference type="OMA" id="QFMMYEL"/>
<dbReference type="GO" id="GO:0051724">
    <property type="term" value="F:NAD transmembrane transporter activity"/>
    <property type="evidence" value="ECO:0007669"/>
    <property type="project" value="TreeGrafter"/>
</dbReference>
<gene>
    <name evidence="12" type="ORF">EAI_14725</name>
</gene>
<comment type="subcellular location">
    <subcellularLocation>
        <location evidence="1">Peroxisome membrane</location>
        <topology evidence="1">Multi-pass membrane protein</topology>
    </subcellularLocation>
</comment>
<comment type="similarity">
    <text evidence="2 10">Belongs to the mitochondrial carrier (TC 2.A.29) family.</text>
</comment>
<dbReference type="GO" id="GO:0044610">
    <property type="term" value="F:FMN transmembrane transporter activity"/>
    <property type="evidence" value="ECO:0007669"/>
    <property type="project" value="TreeGrafter"/>
</dbReference>
<dbReference type="InParanoid" id="E2BV87"/>
<organism evidence="13">
    <name type="scientific">Harpegnathos saltator</name>
    <name type="common">Jerdon's jumping ant</name>
    <dbReference type="NCBI Taxonomy" id="610380"/>
    <lineage>
        <taxon>Eukaryota</taxon>
        <taxon>Metazoa</taxon>
        <taxon>Ecdysozoa</taxon>
        <taxon>Arthropoda</taxon>
        <taxon>Hexapoda</taxon>
        <taxon>Insecta</taxon>
        <taxon>Pterygota</taxon>
        <taxon>Neoptera</taxon>
        <taxon>Endopterygota</taxon>
        <taxon>Hymenoptera</taxon>
        <taxon>Apocrita</taxon>
        <taxon>Aculeata</taxon>
        <taxon>Formicoidea</taxon>
        <taxon>Formicidae</taxon>
        <taxon>Ponerinae</taxon>
        <taxon>Ponerini</taxon>
        <taxon>Harpegnathos</taxon>
    </lineage>
</organism>
<dbReference type="GO" id="GO:0080122">
    <property type="term" value="F:AMP transmembrane transporter activity"/>
    <property type="evidence" value="ECO:0007669"/>
    <property type="project" value="TreeGrafter"/>
</dbReference>
<dbReference type="Pfam" id="PF00153">
    <property type="entry name" value="Mito_carr"/>
    <property type="match status" value="4"/>
</dbReference>
<evidence type="ECO:0000256" key="3">
    <source>
        <dbReference type="ARBA" id="ARBA00022448"/>
    </source>
</evidence>
<dbReference type="InterPro" id="IPR023395">
    <property type="entry name" value="MCP_dom_sf"/>
</dbReference>
<sequence>MGGGGPSNRNIFSYDTLVHAISGAAGSVVAMAAFYPLDTVRSRLQLEEGRQSRNTLAVLQELVAKEGPCTLYRGIVPVLQSLCASNFVYFYTFHGLKELRSRRNQTAGSDLLLASIAGVINVLTTTPLWVVNTRLKMRGVATAPERNNNEYDTLYGVINVLTTTPLWVVNTRLKMRGVATAPERNNNEYDTLYDGIKHIWKYEGLQHLWAGTLPSLMLVVNPAIQFMTYESIKRRVNMSLGGAQPPAWIFFAIGAIAKTIATSLTYPLQLVQTNLRHGHKYPNLPRNAGTLQILIYILKKQGLRGLYKGMEAKLLQTVLTAALMFLAYEKIARFVFRILLHRPVLR</sequence>
<keyword evidence="8" id="KW-0576">Peroxisome</keyword>
<dbReference type="GO" id="GO:0015228">
    <property type="term" value="F:coenzyme A transmembrane transporter activity"/>
    <property type="evidence" value="ECO:0007669"/>
    <property type="project" value="TreeGrafter"/>
</dbReference>
<dbReference type="PANTHER" id="PTHR45939">
    <property type="entry name" value="PEROXISOMAL MEMBRANE PROTEIN PMP34-RELATED"/>
    <property type="match status" value="1"/>
</dbReference>
<dbReference type="Gene3D" id="1.50.40.10">
    <property type="entry name" value="Mitochondrial carrier domain"/>
    <property type="match status" value="2"/>
</dbReference>
<dbReference type="InterPro" id="IPR018108">
    <property type="entry name" value="MCP_transmembrane"/>
</dbReference>
<name>E2BV87_HARSA</name>
<accession>E2BV87</accession>
<evidence type="ECO:0000256" key="5">
    <source>
        <dbReference type="ARBA" id="ARBA00022737"/>
    </source>
</evidence>
<dbReference type="GO" id="GO:0005347">
    <property type="term" value="F:ATP transmembrane transporter activity"/>
    <property type="evidence" value="ECO:0007669"/>
    <property type="project" value="TreeGrafter"/>
</dbReference>
<feature type="repeat" description="Solcar" evidence="9">
    <location>
        <begin position="14"/>
        <end position="99"/>
    </location>
</feature>
<dbReference type="FunCoup" id="E2BV87">
    <property type="interactions" value="467"/>
</dbReference>
<evidence type="ECO:0000256" key="4">
    <source>
        <dbReference type="ARBA" id="ARBA00022692"/>
    </source>
</evidence>
<evidence type="ECO:0000256" key="11">
    <source>
        <dbReference type="SAM" id="Phobius"/>
    </source>
</evidence>
<dbReference type="GO" id="GO:0005778">
    <property type="term" value="C:peroxisomal membrane"/>
    <property type="evidence" value="ECO:0007669"/>
    <property type="project" value="UniProtKB-SubCell"/>
</dbReference>
<evidence type="ECO:0000313" key="13">
    <source>
        <dbReference type="Proteomes" id="UP000008237"/>
    </source>
</evidence>
<keyword evidence="13" id="KW-1185">Reference proteome</keyword>
<feature type="repeat" description="Solcar" evidence="9">
    <location>
        <begin position="245"/>
        <end position="334"/>
    </location>
</feature>
<keyword evidence="5" id="KW-0677">Repeat</keyword>
<evidence type="ECO:0000256" key="2">
    <source>
        <dbReference type="ARBA" id="ARBA00006375"/>
    </source>
</evidence>
<feature type="transmembrane region" description="Helical" evidence="11">
    <location>
        <begin position="111"/>
        <end position="130"/>
    </location>
</feature>
<evidence type="ECO:0000256" key="8">
    <source>
        <dbReference type="ARBA" id="ARBA00023140"/>
    </source>
</evidence>
<dbReference type="OrthoDB" id="10266426at2759"/>
<dbReference type="PANTHER" id="PTHR45939:SF5">
    <property type="entry name" value="PEROXISOMAL MEMBRANE PROTEIN PMP34"/>
    <property type="match status" value="1"/>
</dbReference>
<reference evidence="12 13" key="1">
    <citation type="journal article" date="2010" name="Science">
        <title>Genomic comparison of the ants Camponotus floridanus and Harpegnathos saltator.</title>
        <authorList>
            <person name="Bonasio R."/>
            <person name="Zhang G."/>
            <person name="Ye C."/>
            <person name="Mutti N.S."/>
            <person name="Fang X."/>
            <person name="Qin N."/>
            <person name="Donahue G."/>
            <person name="Yang P."/>
            <person name="Li Q."/>
            <person name="Li C."/>
            <person name="Zhang P."/>
            <person name="Huang Z."/>
            <person name="Berger S.L."/>
            <person name="Reinberg D."/>
            <person name="Wang J."/>
            <person name="Liebig J."/>
        </authorList>
    </citation>
    <scope>NUCLEOTIDE SEQUENCE [LARGE SCALE GENOMIC DNA]</scope>
    <source>
        <strain evidence="12 13">R22 G/1</strain>
    </source>
</reference>
<evidence type="ECO:0000256" key="7">
    <source>
        <dbReference type="ARBA" id="ARBA00023136"/>
    </source>
</evidence>
<dbReference type="Proteomes" id="UP000008237">
    <property type="component" value="Unassembled WGS sequence"/>
</dbReference>
<evidence type="ECO:0000313" key="12">
    <source>
        <dbReference type="EMBL" id="EFN80379.1"/>
    </source>
</evidence>
<feature type="transmembrane region" description="Helical" evidence="11">
    <location>
        <begin position="247"/>
        <end position="266"/>
    </location>
</feature>
<feature type="transmembrane region" description="Helical" evidence="11">
    <location>
        <begin position="208"/>
        <end position="226"/>
    </location>
</feature>